<feature type="domain" description="SnoaL-like" evidence="1">
    <location>
        <begin position="14"/>
        <end position="117"/>
    </location>
</feature>
<gene>
    <name evidence="2" type="ORF">AYJ54_17985</name>
</gene>
<sequence length="157" mass="17447">MTAPTKAKQAQALVRRYFDACNAADHQALLDCFTSDAVHYFPPGLPGAPWRGAKAIADGWVWCVKTLGSRWTIEKVLAGESGREAVIEWTHWKTATGEVLRGDEWYVFNDDTTRIAEIRAYYASPVNKAEPVNKLHDFDYEGRGYAMAPPSAAPKLS</sequence>
<dbReference type="GO" id="GO:0016853">
    <property type="term" value="F:isomerase activity"/>
    <property type="evidence" value="ECO:0007669"/>
    <property type="project" value="UniProtKB-KW"/>
</dbReference>
<evidence type="ECO:0000313" key="3">
    <source>
        <dbReference type="Proteomes" id="UP000076959"/>
    </source>
</evidence>
<dbReference type="RefSeq" id="WP_063702352.1">
    <property type="nucleotide sequence ID" value="NZ_LUUB01000070.1"/>
</dbReference>
<keyword evidence="2" id="KW-0413">Isomerase</keyword>
<accession>A0A176YJR3</accession>
<organism evidence="2 3">
    <name type="scientific">Bradyrhizobium centrolobii</name>
    <dbReference type="NCBI Taxonomy" id="1505087"/>
    <lineage>
        <taxon>Bacteria</taxon>
        <taxon>Pseudomonadati</taxon>
        <taxon>Pseudomonadota</taxon>
        <taxon>Alphaproteobacteria</taxon>
        <taxon>Hyphomicrobiales</taxon>
        <taxon>Nitrobacteraceae</taxon>
        <taxon>Bradyrhizobium</taxon>
    </lineage>
</organism>
<dbReference type="STRING" id="1505087.AYJ54_17985"/>
<comment type="caution">
    <text evidence="2">The sequence shown here is derived from an EMBL/GenBank/DDBJ whole genome shotgun (WGS) entry which is preliminary data.</text>
</comment>
<dbReference type="EMBL" id="LUUB01000070">
    <property type="protein sequence ID" value="OAF07217.1"/>
    <property type="molecule type" value="Genomic_DNA"/>
</dbReference>
<protein>
    <submittedName>
        <fullName evidence="2">Ketosteroid isomerase</fullName>
    </submittedName>
</protein>
<name>A0A176YJR3_9BRAD</name>
<dbReference type="InterPro" id="IPR037401">
    <property type="entry name" value="SnoaL-like"/>
</dbReference>
<evidence type="ECO:0000259" key="1">
    <source>
        <dbReference type="Pfam" id="PF12680"/>
    </source>
</evidence>
<dbReference type="OrthoDB" id="981191at2"/>
<keyword evidence="3" id="KW-1185">Reference proteome</keyword>
<dbReference type="SUPFAM" id="SSF54427">
    <property type="entry name" value="NTF2-like"/>
    <property type="match status" value="1"/>
</dbReference>
<reference evidence="2 3" key="1">
    <citation type="submission" date="2016-03" db="EMBL/GenBank/DDBJ databases">
        <title>Draft Genome Sequence of the Strain BR 10245 (Bradyrhizobium sp.) isolated from nodules of Centrolobium paraense.</title>
        <authorList>
            <person name="Simoes-Araujo J.L.Sr."/>
            <person name="Barauna A.C."/>
            <person name="Silva K."/>
            <person name="Zilli J.E."/>
        </authorList>
    </citation>
    <scope>NUCLEOTIDE SEQUENCE [LARGE SCALE GENOMIC DNA]</scope>
    <source>
        <strain evidence="2 3">BR 10245</strain>
    </source>
</reference>
<dbReference type="CDD" id="cd00531">
    <property type="entry name" value="NTF2_like"/>
    <property type="match status" value="1"/>
</dbReference>
<proteinExistence type="predicted"/>
<dbReference type="Proteomes" id="UP000076959">
    <property type="component" value="Unassembled WGS sequence"/>
</dbReference>
<dbReference type="Pfam" id="PF12680">
    <property type="entry name" value="SnoaL_2"/>
    <property type="match status" value="1"/>
</dbReference>
<dbReference type="AlphaFoldDB" id="A0A176YJR3"/>
<dbReference type="Gene3D" id="3.10.450.50">
    <property type="match status" value="1"/>
</dbReference>
<evidence type="ECO:0000313" key="2">
    <source>
        <dbReference type="EMBL" id="OAF07217.1"/>
    </source>
</evidence>
<dbReference type="InterPro" id="IPR032710">
    <property type="entry name" value="NTF2-like_dom_sf"/>
</dbReference>